<dbReference type="Pfam" id="PF00171">
    <property type="entry name" value="Aldedh"/>
    <property type="match status" value="1"/>
</dbReference>
<name>A0A0U2LK19_9GAMM</name>
<evidence type="ECO:0000256" key="7">
    <source>
        <dbReference type="HAMAP-Rule" id="MF_00412"/>
    </source>
</evidence>
<dbReference type="GO" id="GO:0005737">
    <property type="term" value="C:cytoplasm"/>
    <property type="evidence" value="ECO:0007669"/>
    <property type="project" value="UniProtKB-SubCell"/>
</dbReference>
<dbReference type="AlphaFoldDB" id="A0A0U2LK19"/>
<dbReference type="Gene3D" id="3.40.605.10">
    <property type="entry name" value="Aldehyde Dehydrogenase, Chain A, domain 1"/>
    <property type="match status" value="1"/>
</dbReference>
<dbReference type="HAMAP" id="MF_00412">
    <property type="entry name" value="ProA"/>
    <property type="match status" value="1"/>
</dbReference>
<dbReference type="GO" id="GO:0055129">
    <property type="term" value="P:L-proline biosynthetic process"/>
    <property type="evidence" value="ECO:0007669"/>
    <property type="project" value="UniProtKB-UniRule"/>
</dbReference>
<evidence type="ECO:0000256" key="2">
    <source>
        <dbReference type="ARBA" id="ARBA00022605"/>
    </source>
</evidence>
<dbReference type="UniPathway" id="UPA00098">
    <property type="reaction ID" value="UER00360"/>
</dbReference>
<dbReference type="CDD" id="cd07079">
    <property type="entry name" value="ALDH_F18-19_ProA-GPR"/>
    <property type="match status" value="1"/>
</dbReference>
<comment type="subcellular location">
    <subcellularLocation>
        <location evidence="7">Cytoplasm</location>
    </subcellularLocation>
</comment>
<dbReference type="NCBIfam" id="TIGR00407">
    <property type="entry name" value="proA"/>
    <property type="match status" value="1"/>
</dbReference>
<dbReference type="NCBIfam" id="NF001221">
    <property type="entry name" value="PRK00197.1"/>
    <property type="match status" value="1"/>
</dbReference>
<comment type="catalytic activity">
    <reaction evidence="6 7">
        <text>L-glutamate 5-semialdehyde + phosphate + NADP(+) = L-glutamyl 5-phosphate + NADPH + H(+)</text>
        <dbReference type="Rhea" id="RHEA:19541"/>
        <dbReference type="ChEBI" id="CHEBI:15378"/>
        <dbReference type="ChEBI" id="CHEBI:43474"/>
        <dbReference type="ChEBI" id="CHEBI:57783"/>
        <dbReference type="ChEBI" id="CHEBI:58066"/>
        <dbReference type="ChEBI" id="CHEBI:58274"/>
        <dbReference type="ChEBI" id="CHEBI:58349"/>
        <dbReference type="EC" id="1.2.1.41"/>
    </reaction>
</comment>
<dbReference type="Gene3D" id="3.40.309.10">
    <property type="entry name" value="Aldehyde Dehydrogenase, Chain A, domain 2"/>
    <property type="match status" value="1"/>
</dbReference>
<dbReference type="EMBL" id="CP011034">
    <property type="protein sequence ID" value="ALS31670.1"/>
    <property type="molecule type" value="Genomic_DNA"/>
</dbReference>
<evidence type="ECO:0000256" key="4">
    <source>
        <dbReference type="ARBA" id="ARBA00022857"/>
    </source>
</evidence>
<dbReference type="InterPro" id="IPR000965">
    <property type="entry name" value="GPR_dom"/>
</dbReference>
<dbReference type="InterPro" id="IPR016163">
    <property type="entry name" value="Ald_DH_C"/>
</dbReference>
<dbReference type="InterPro" id="IPR015590">
    <property type="entry name" value="Aldehyde_DH_dom"/>
</dbReference>
<evidence type="ECO:0000313" key="9">
    <source>
        <dbReference type="EMBL" id="ALS31670.1"/>
    </source>
</evidence>
<dbReference type="InterPro" id="IPR016161">
    <property type="entry name" value="Ald_DH/histidinol_DH"/>
</dbReference>
<dbReference type="OrthoDB" id="9809970at2"/>
<dbReference type="PANTHER" id="PTHR11063">
    <property type="entry name" value="GLUTAMATE SEMIALDEHYDE DEHYDROGENASE"/>
    <property type="match status" value="1"/>
</dbReference>
<keyword evidence="4 7" id="KW-0521">NADP</keyword>
<dbReference type="EC" id="1.2.1.41" evidence="7"/>
<evidence type="ECO:0000256" key="6">
    <source>
        <dbReference type="ARBA" id="ARBA00049024"/>
    </source>
</evidence>
<proteinExistence type="inferred from homology"/>
<reference evidence="9 10" key="1">
    <citation type="submission" date="2015-03" db="EMBL/GenBank/DDBJ databases">
        <authorList>
            <person name="Murphy D."/>
        </authorList>
    </citation>
    <scope>NUCLEOTIDE SEQUENCE [LARGE SCALE GENOMIC DNA]</scope>
    <source>
        <strain evidence="9 10">KMM 520</strain>
    </source>
</reference>
<evidence type="ECO:0000313" key="10">
    <source>
        <dbReference type="Proteomes" id="UP000065261"/>
    </source>
</evidence>
<organism evidence="9">
    <name type="scientific">Pseudoalteromonas translucida KMM 520</name>
    <dbReference type="NCBI Taxonomy" id="1315283"/>
    <lineage>
        <taxon>Bacteria</taxon>
        <taxon>Pseudomonadati</taxon>
        <taxon>Pseudomonadota</taxon>
        <taxon>Gammaproteobacteria</taxon>
        <taxon>Alteromonadales</taxon>
        <taxon>Pseudoalteromonadaceae</taxon>
        <taxon>Pseudoalteromonas</taxon>
    </lineage>
</organism>
<gene>
    <name evidence="7 9" type="primary">proA</name>
    <name evidence="9" type="ORF">PTRA_a0297</name>
</gene>
<evidence type="ECO:0000259" key="8">
    <source>
        <dbReference type="Pfam" id="PF00171"/>
    </source>
</evidence>
<dbReference type="InterPro" id="IPR012134">
    <property type="entry name" value="Glu-5-SA_DH"/>
</dbReference>
<dbReference type="InterPro" id="IPR016162">
    <property type="entry name" value="Ald_DH_N"/>
</dbReference>
<comment type="pathway">
    <text evidence="1 7">Amino-acid biosynthesis; L-proline biosynthesis; L-glutamate 5-semialdehyde from L-glutamate: step 2/2.</text>
</comment>
<comment type="function">
    <text evidence="7">Catalyzes the NADPH-dependent reduction of L-glutamate 5-phosphate into L-glutamate 5-semialdehyde and phosphate. The product spontaneously undergoes cyclization to form 1-pyrroline-5-carboxylate.</text>
</comment>
<feature type="domain" description="Aldehyde dehydrogenase" evidence="8">
    <location>
        <begin position="8"/>
        <end position="280"/>
    </location>
</feature>
<keyword evidence="3 7" id="KW-0641">Proline biosynthesis</keyword>
<dbReference type="RefSeq" id="WP_058372401.1">
    <property type="nucleotide sequence ID" value="NZ_CP011034.1"/>
</dbReference>
<dbReference type="PIRSF" id="PIRSF000151">
    <property type="entry name" value="GPR"/>
    <property type="match status" value="1"/>
</dbReference>
<keyword evidence="5 7" id="KW-0560">Oxidoreductase</keyword>
<dbReference type="SUPFAM" id="SSF53720">
    <property type="entry name" value="ALDH-like"/>
    <property type="match status" value="1"/>
</dbReference>
<dbReference type="KEGG" id="ptn:PTRA_a0297"/>
<dbReference type="PROSITE" id="PS01223">
    <property type="entry name" value="PROA"/>
    <property type="match status" value="1"/>
</dbReference>
<evidence type="ECO:0000256" key="1">
    <source>
        <dbReference type="ARBA" id="ARBA00004985"/>
    </source>
</evidence>
<dbReference type="GO" id="GO:0004350">
    <property type="term" value="F:glutamate-5-semialdehyde dehydrogenase activity"/>
    <property type="evidence" value="ECO:0007669"/>
    <property type="project" value="UniProtKB-UniRule"/>
</dbReference>
<sequence length="415" mass="44779">MSLITDISRQAAKAAHQLALLDTETKNKVLLDMAAALRAEKAFIIKENESDLAAARDNNLAAAMVDRLTLNDERVEAMAEGIEVIVSLDDPVGQLRDITERPNGIKIRKMRVPLGVVCMIYEARPNVTADAGALCFKSGNSVILRGGKEALKSSQAIASVMHSVLAKHNLPEALISVIPDPDRGLLMELMQQRDSIDLIIPRGGEGLINFVTENSTIPVIQHFKGVCHLYVDKDADLEVAINLLLNGKTQRTGVCNALEGLVVHQDIADEFLNLCAVVLRQEGVKINADSQAATYFDNATVLGDDEFGEEYLDLEIAIRVVPSFAAAVEHIAQFGSHHTEVICTKNAATAELFQRSIDASVVTVNASSRFSDGSQLGLGAEIGIATSKLHAYGPMGLESLTTEKYLVNGDGQIRE</sequence>
<accession>A0A0U2LK19</accession>
<keyword evidence="2 7" id="KW-0028">Amino-acid biosynthesis</keyword>
<dbReference type="PATRIC" id="fig|1315283.4.peg.264"/>
<keyword evidence="7" id="KW-0963">Cytoplasm</keyword>
<dbReference type="PANTHER" id="PTHR11063:SF8">
    <property type="entry name" value="DELTA-1-PYRROLINE-5-CARBOXYLATE SYNTHASE"/>
    <property type="match status" value="1"/>
</dbReference>
<evidence type="ECO:0000256" key="3">
    <source>
        <dbReference type="ARBA" id="ARBA00022650"/>
    </source>
</evidence>
<comment type="similarity">
    <text evidence="7">Belongs to the gamma-glutamyl phosphate reductase family.</text>
</comment>
<dbReference type="GO" id="GO:0050661">
    <property type="term" value="F:NADP binding"/>
    <property type="evidence" value="ECO:0007669"/>
    <property type="project" value="InterPro"/>
</dbReference>
<dbReference type="Proteomes" id="UP000065261">
    <property type="component" value="Chromosome I"/>
</dbReference>
<dbReference type="InterPro" id="IPR020593">
    <property type="entry name" value="G-glutamylP_reductase_CS"/>
</dbReference>
<evidence type="ECO:0000256" key="5">
    <source>
        <dbReference type="ARBA" id="ARBA00023002"/>
    </source>
</evidence>
<protein>
    <recommendedName>
        <fullName evidence="7">Gamma-glutamyl phosphate reductase</fullName>
        <shortName evidence="7">GPR</shortName>
        <ecNumber evidence="7">1.2.1.41</ecNumber>
    </recommendedName>
    <alternativeName>
        <fullName evidence="7">Glutamate-5-semialdehyde dehydrogenase</fullName>
    </alternativeName>
    <alternativeName>
        <fullName evidence="7">Glutamyl-gamma-semialdehyde dehydrogenase</fullName>
        <shortName evidence="7">GSA dehydrogenase</shortName>
    </alternativeName>
</protein>